<dbReference type="RefSeq" id="WP_029909821.1">
    <property type="nucleotide sequence ID" value="NZ_AP020335.1"/>
</dbReference>
<comment type="caution">
    <text evidence="6">The sequence shown here is derived from an EMBL/GenBank/DDBJ whole genome shotgun (WGS) entry which is preliminary data.</text>
</comment>
<dbReference type="Pfam" id="PF00027">
    <property type="entry name" value="cNMP_binding"/>
    <property type="match status" value="1"/>
</dbReference>
<evidence type="ECO:0000256" key="3">
    <source>
        <dbReference type="ARBA" id="ARBA00023163"/>
    </source>
</evidence>
<dbReference type="InterPro" id="IPR012318">
    <property type="entry name" value="HTH_CRP"/>
</dbReference>
<dbReference type="InterPro" id="IPR036390">
    <property type="entry name" value="WH_DNA-bd_sf"/>
</dbReference>
<keyword evidence="2" id="KW-0238">DNA-binding</keyword>
<proteinExistence type="predicted"/>
<dbReference type="Proteomes" id="UP000027341">
    <property type="component" value="Unassembled WGS sequence"/>
</dbReference>
<evidence type="ECO:0000256" key="2">
    <source>
        <dbReference type="ARBA" id="ARBA00023125"/>
    </source>
</evidence>
<reference evidence="6 7" key="1">
    <citation type="submission" date="2014-04" db="EMBL/GenBank/DDBJ databases">
        <title>Draft genome sequence of Hydrogenovibrio marinus MH-110, a model organism for aerobic H2 metabolism.</title>
        <authorList>
            <person name="Cha H.J."/>
            <person name="Jo B.H."/>
            <person name="Hwang B.H."/>
        </authorList>
    </citation>
    <scope>NUCLEOTIDE SEQUENCE [LARGE SCALE GENOMIC DNA]</scope>
    <source>
        <strain evidence="6 7">MH-110</strain>
    </source>
</reference>
<dbReference type="CDD" id="cd00038">
    <property type="entry name" value="CAP_ED"/>
    <property type="match status" value="1"/>
</dbReference>
<evidence type="ECO:0000313" key="7">
    <source>
        <dbReference type="Proteomes" id="UP000027341"/>
    </source>
</evidence>
<dbReference type="SMART" id="SM00419">
    <property type="entry name" value="HTH_CRP"/>
    <property type="match status" value="1"/>
</dbReference>
<dbReference type="Gene3D" id="1.10.10.10">
    <property type="entry name" value="Winged helix-like DNA-binding domain superfamily/Winged helix DNA-binding domain"/>
    <property type="match status" value="1"/>
</dbReference>
<dbReference type="InterPro" id="IPR036388">
    <property type="entry name" value="WH-like_DNA-bd_sf"/>
</dbReference>
<dbReference type="InterPro" id="IPR014710">
    <property type="entry name" value="RmlC-like_jellyroll"/>
</dbReference>
<dbReference type="Pfam" id="PF13545">
    <property type="entry name" value="HTH_Crp_2"/>
    <property type="match status" value="1"/>
</dbReference>
<dbReference type="InterPro" id="IPR018490">
    <property type="entry name" value="cNMP-bd_dom_sf"/>
</dbReference>
<name>A0A066ZNX2_HYDMR</name>
<dbReference type="PROSITE" id="PS51063">
    <property type="entry name" value="HTH_CRP_2"/>
    <property type="match status" value="1"/>
</dbReference>
<protein>
    <submittedName>
        <fullName evidence="6">Crp/Fnr family transcriptional regulator</fullName>
    </submittedName>
</protein>
<gene>
    <name evidence="6" type="ORF">EI16_04265</name>
</gene>
<dbReference type="GO" id="GO:0005829">
    <property type="term" value="C:cytosol"/>
    <property type="evidence" value="ECO:0007669"/>
    <property type="project" value="TreeGrafter"/>
</dbReference>
<dbReference type="AlphaFoldDB" id="A0A066ZNX2"/>
<dbReference type="PRINTS" id="PR00034">
    <property type="entry name" value="HTHCRP"/>
</dbReference>
<dbReference type="PANTHER" id="PTHR24567:SF75">
    <property type="entry name" value="FUMARATE AND NITRATE REDUCTION REGULATORY PROTEIN"/>
    <property type="match status" value="1"/>
</dbReference>
<keyword evidence="1" id="KW-0805">Transcription regulation</keyword>
<keyword evidence="7" id="KW-1185">Reference proteome</keyword>
<evidence type="ECO:0000313" key="6">
    <source>
        <dbReference type="EMBL" id="KDN95523.1"/>
    </source>
</evidence>
<dbReference type="InterPro" id="IPR000595">
    <property type="entry name" value="cNMP-bd_dom"/>
</dbReference>
<dbReference type="SUPFAM" id="SSF51206">
    <property type="entry name" value="cAMP-binding domain-like"/>
    <property type="match status" value="1"/>
</dbReference>
<dbReference type="GO" id="GO:0003677">
    <property type="term" value="F:DNA binding"/>
    <property type="evidence" value="ECO:0007669"/>
    <property type="project" value="UniProtKB-KW"/>
</dbReference>
<dbReference type="PROSITE" id="PS50042">
    <property type="entry name" value="CNMP_BINDING_3"/>
    <property type="match status" value="1"/>
</dbReference>
<dbReference type="STRING" id="28885.EI16_04265"/>
<keyword evidence="3" id="KW-0804">Transcription</keyword>
<sequence length="244" mass="27808">MGNIAIHYTANCANCGLQRICFANGLHDTDLSQLDELVNRKPSLSKGEYLFKEGEKFTSLFAVRAGAVKLFSYDHNNLEVIHGFYLPGDIVGMDSIAYQEYQFYAVALDVTTVCEIPYGQLSDLATQVPNLYSQIFSLMSQEIVGSRMYTSLLTQKTAEQRLAYFIWSMSLKYKSRGYLHTKFRLNILHRDVASYLNLTPETVSRILAKFNKLNVLNWKKKEITILNEEHLKEFAGEDALICSE</sequence>
<dbReference type="SMART" id="SM00100">
    <property type="entry name" value="cNMP"/>
    <property type="match status" value="1"/>
</dbReference>
<evidence type="ECO:0000256" key="1">
    <source>
        <dbReference type="ARBA" id="ARBA00023015"/>
    </source>
</evidence>
<evidence type="ECO:0000259" key="4">
    <source>
        <dbReference type="PROSITE" id="PS50042"/>
    </source>
</evidence>
<dbReference type="EMBL" id="JMIU01000001">
    <property type="protein sequence ID" value="KDN95523.1"/>
    <property type="molecule type" value="Genomic_DNA"/>
</dbReference>
<feature type="domain" description="HTH crp-type" evidence="5">
    <location>
        <begin position="156"/>
        <end position="229"/>
    </location>
</feature>
<evidence type="ECO:0000259" key="5">
    <source>
        <dbReference type="PROSITE" id="PS51063"/>
    </source>
</evidence>
<dbReference type="Gene3D" id="2.60.120.10">
    <property type="entry name" value="Jelly Rolls"/>
    <property type="match status" value="1"/>
</dbReference>
<dbReference type="SUPFAM" id="SSF46785">
    <property type="entry name" value="Winged helix' DNA-binding domain"/>
    <property type="match status" value="1"/>
</dbReference>
<dbReference type="PANTHER" id="PTHR24567">
    <property type="entry name" value="CRP FAMILY TRANSCRIPTIONAL REGULATORY PROTEIN"/>
    <property type="match status" value="1"/>
</dbReference>
<organism evidence="6 7">
    <name type="scientific">Hydrogenovibrio marinus</name>
    <dbReference type="NCBI Taxonomy" id="28885"/>
    <lineage>
        <taxon>Bacteria</taxon>
        <taxon>Pseudomonadati</taxon>
        <taxon>Pseudomonadota</taxon>
        <taxon>Gammaproteobacteria</taxon>
        <taxon>Thiotrichales</taxon>
        <taxon>Piscirickettsiaceae</taxon>
        <taxon>Hydrogenovibrio</taxon>
    </lineage>
</organism>
<dbReference type="GO" id="GO:0003700">
    <property type="term" value="F:DNA-binding transcription factor activity"/>
    <property type="evidence" value="ECO:0007669"/>
    <property type="project" value="TreeGrafter"/>
</dbReference>
<feature type="domain" description="Cyclic nucleotide-binding" evidence="4">
    <location>
        <begin position="22"/>
        <end position="98"/>
    </location>
</feature>
<accession>A0A066ZNX2</accession>
<dbReference type="InterPro" id="IPR050397">
    <property type="entry name" value="Env_Response_Regulators"/>
</dbReference>